<protein>
    <submittedName>
        <fullName evidence="1">Uncharacterized protein</fullName>
    </submittedName>
</protein>
<dbReference type="EMBL" id="PQFF01000024">
    <property type="protein sequence ID" value="RHZ88151.1"/>
    <property type="molecule type" value="Genomic_DNA"/>
</dbReference>
<name>A0A397JJJ5_9GLOM</name>
<gene>
    <name evidence="1" type="ORF">Glove_26g82</name>
</gene>
<accession>A0A397JJJ5</accession>
<comment type="caution">
    <text evidence="1">The sequence shown here is derived from an EMBL/GenBank/DDBJ whole genome shotgun (WGS) entry which is preliminary data.</text>
</comment>
<evidence type="ECO:0000313" key="2">
    <source>
        <dbReference type="Proteomes" id="UP000266861"/>
    </source>
</evidence>
<dbReference type="Proteomes" id="UP000266861">
    <property type="component" value="Unassembled WGS sequence"/>
</dbReference>
<organism evidence="1 2">
    <name type="scientific">Diversispora epigaea</name>
    <dbReference type="NCBI Taxonomy" id="1348612"/>
    <lineage>
        <taxon>Eukaryota</taxon>
        <taxon>Fungi</taxon>
        <taxon>Fungi incertae sedis</taxon>
        <taxon>Mucoromycota</taxon>
        <taxon>Glomeromycotina</taxon>
        <taxon>Glomeromycetes</taxon>
        <taxon>Diversisporales</taxon>
        <taxon>Diversisporaceae</taxon>
        <taxon>Diversispora</taxon>
    </lineage>
</organism>
<dbReference type="AlphaFoldDB" id="A0A397JJJ5"/>
<reference evidence="1 2" key="1">
    <citation type="submission" date="2018-08" db="EMBL/GenBank/DDBJ databases">
        <title>Genome and evolution of the arbuscular mycorrhizal fungus Diversispora epigaea (formerly Glomus versiforme) and its bacterial endosymbionts.</title>
        <authorList>
            <person name="Sun X."/>
            <person name="Fei Z."/>
            <person name="Harrison M."/>
        </authorList>
    </citation>
    <scope>NUCLEOTIDE SEQUENCE [LARGE SCALE GENOMIC DNA]</scope>
    <source>
        <strain evidence="1 2">IT104</strain>
    </source>
</reference>
<keyword evidence="2" id="KW-1185">Reference proteome</keyword>
<sequence>MAKYEGETIELILLKLEQEIWMLNGNIPLYKKKNGRSIMLRLNKKEEKNYPDIPAEVNCYLTLDKNQKGY</sequence>
<proteinExistence type="predicted"/>
<evidence type="ECO:0000313" key="1">
    <source>
        <dbReference type="EMBL" id="RHZ88151.1"/>
    </source>
</evidence>